<evidence type="ECO:0000256" key="5">
    <source>
        <dbReference type="SAM" id="MobiDB-lite"/>
    </source>
</evidence>
<keyword evidence="2 4" id="KW-0396">Initiation factor</keyword>
<dbReference type="InterPro" id="IPR013906">
    <property type="entry name" value="eIF3j"/>
</dbReference>
<dbReference type="GO" id="GO:0016282">
    <property type="term" value="C:eukaryotic 43S preinitiation complex"/>
    <property type="evidence" value="ECO:0007669"/>
    <property type="project" value="UniProtKB-UniRule"/>
</dbReference>
<evidence type="ECO:0000313" key="6">
    <source>
        <dbReference type="EMBL" id="KAF3424927.1"/>
    </source>
</evidence>
<reference evidence="6" key="1">
    <citation type="submission" date="2019-11" db="EMBL/GenBank/DDBJ databases">
        <title>The nuclear and mitochondrial genomes of Frieseomelitta varia - a highly eusocial stingless bee (Meliponini) with a permanently sterile worker caste.</title>
        <authorList>
            <person name="Freitas F.C.P."/>
            <person name="Lourenco A.P."/>
            <person name="Nunes F.M.F."/>
            <person name="Paschoal A.R."/>
            <person name="Abreu F.C.P."/>
            <person name="Barbin F.O."/>
            <person name="Bataglia L."/>
            <person name="Cardoso-Junior C.A.M."/>
            <person name="Cervoni M.S."/>
            <person name="Silva S.R."/>
            <person name="Dalarmi F."/>
            <person name="Del Lama M.A."/>
            <person name="Depintor T.S."/>
            <person name="Ferreira K.M."/>
            <person name="Goria P.S."/>
            <person name="Jaskot M.C."/>
            <person name="Lago D.C."/>
            <person name="Luna-Lucena D."/>
            <person name="Moda L.M."/>
            <person name="Nascimento L."/>
            <person name="Pedrino M."/>
            <person name="Rabico F.O."/>
            <person name="Sanches F.C."/>
            <person name="Santos D.E."/>
            <person name="Santos C.G."/>
            <person name="Vieira J."/>
            <person name="Lopes T.F."/>
            <person name="Barchuk A.R."/>
            <person name="Hartfelder K."/>
            <person name="Simoes Z.L.P."/>
            <person name="Bitondi M.M.G."/>
            <person name="Pinheiro D.G."/>
        </authorList>
    </citation>
    <scope>NUCLEOTIDE SEQUENCE</scope>
    <source>
        <strain evidence="6">USP_RPSP 00005682</strain>
        <tissue evidence="6">Whole individual</tissue>
    </source>
</reference>
<dbReference type="GO" id="GO:0033290">
    <property type="term" value="C:eukaryotic 48S preinitiation complex"/>
    <property type="evidence" value="ECO:0007669"/>
    <property type="project" value="UniProtKB-UniRule"/>
</dbReference>
<dbReference type="Proteomes" id="UP000655588">
    <property type="component" value="Unassembled WGS sequence"/>
</dbReference>
<dbReference type="AlphaFoldDB" id="A0A833S7X6"/>
<accession>A0A833S7X6</accession>
<comment type="similarity">
    <text evidence="4">Belongs to the eIF-3 subunit J family.</text>
</comment>
<evidence type="ECO:0000256" key="2">
    <source>
        <dbReference type="ARBA" id="ARBA00022540"/>
    </source>
</evidence>
<sequence length="242" mass="27899">MKQLVSFANWGDVENAEAKFDLAIRSNKWEGEDEDEDVKDSWEDVEEEKKDVEKPAEVPKAKPKPRKALAERIEEREKKARAEAERKAKEKEEALTPEERRAEQLRRQRLQEEADLRLAMETFGVTEELALSLDTTVPNTKEEFEQYGSVLTQKLNQVAKHAEFPPFGEELIKSVALNLSSSHLKKVKTLIDNLLIEKQRIEKGEKAKKNKGKGKAKLKIEGDNTLLSEYGDYVYDDYDDFM</sequence>
<gene>
    <name evidence="6" type="ORF">E2986_02477</name>
</gene>
<proteinExistence type="inferred from homology"/>
<comment type="subunit">
    <text evidence="4">Component of the eukaryotic translation initiation factor 3 (eIF-3) complex.</text>
</comment>
<dbReference type="HAMAP" id="MF_03009">
    <property type="entry name" value="eIF3j"/>
    <property type="match status" value="1"/>
</dbReference>
<organism evidence="6 7">
    <name type="scientific">Frieseomelitta varia</name>
    <dbReference type="NCBI Taxonomy" id="561572"/>
    <lineage>
        <taxon>Eukaryota</taxon>
        <taxon>Metazoa</taxon>
        <taxon>Ecdysozoa</taxon>
        <taxon>Arthropoda</taxon>
        <taxon>Hexapoda</taxon>
        <taxon>Insecta</taxon>
        <taxon>Pterygota</taxon>
        <taxon>Neoptera</taxon>
        <taxon>Endopterygota</taxon>
        <taxon>Hymenoptera</taxon>
        <taxon>Apocrita</taxon>
        <taxon>Aculeata</taxon>
        <taxon>Apoidea</taxon>
        <taxon>Anthophila</taxon>
        <taxon>Apidae</taxon>
        <taxon>Frieseomelitta</taxon>
    </lineage>
</organism>
<evidence type="ECO:0000313" key="7">
    <source>
        <dbReference type="Proteomes" id="UP000655588"/>
    </source>
</evidence>
<protein>
    <recommendedName>
        <fullName evidence="4">Eukaryotic translation initiation factor 3 subunit J</fullName>
        <shortName evidence="4">eIF3j</shortName>
    </recommendedName>
</protein>
<dbReference type="InterPro" id="IPR023194">
    <property type="entry name" value="eIF3-like_dom_sf"/>
</dbReference>
<dbReference type="GO" id="GO:0003743">
    <property type="term" value="F:translation initiation factor activity"/>
    <property type="evidence" value="ECO:0007669"/>
    <property type="project" value="UniProtKB-UniRule"/>
</dbReference>
<feature type="compositionally biased region" description="Basic and acidic residues" evidence="5">
    <location>
        <begin position="39"/>
        <end position="60"/>
    </location>
</feature>
<keyword evidence="1 4" id="KW-0963">Cytoplasm</keyword>
<keyword evidence="3 4" id="KW-0648">Protein biosynthesis</keyword>
<keyword evidence="7" id="KW-1185">Reference proteome</keyword>
<evidence type="ECO:0000256" key="1">
    <source>
        <dbReference type="ARBA" id="ARBA00022490"/>
    </source>
</evidence>
<dbReference type="GO" id="GO:0005852">
    <property type="term" value="C:eukaryotic translation initiation factor 3 complex"/>
    <property type="evidence" value="ECO:0007669"/>
    <property type="project" value="UniProtKB-UniRule"/>
</dbReference>
<comment type="function">
    <text evidence="4">Component of the eukaryotic translation initiation factor 3 (eIF-3) complex, which is involved in protein synthesis of a specialized repertoire of mRNAs and, together with other initiation factors, stimulates binding of mRNA and methionyl-tRNAi to the 40S ribosome. The eIF-3 complex specifically targets and initiates translation of a subset of mRNAs involved in cell proliferation.</text>
</comment>
<name>A0A833S7X6_9HYME</name>
<dbReference type="EMBL" id="WNWW01000433">
    <property type="protein sequence ID" value="KAF3424927.1"/>
    <property type="molecule type" value="Genomic_DNA"/>
</dbReference>
<feature type="compositionally biased region" description="Basic and acidic residues" evidence="5">
    <location>
        <begin position="68"/>
        <end position="102"/>
    </location>
</feature>
<dbReference type="GO" id="GO:0001732">
    <property type="term" value="P:formation of cytoplasmic translation initiation complex"/>
    <property type="evidence" value="ECO:0007669"/>
    <property type="project" value="UniProtKB-UniRule"/>
</dbReference>
<dbReference type="Gene3D" id="1.10.246.60">
    <property type="entry name" value="Eukaryotic translation initiation factor 3 like domains"/>
    <property type="match status" value="1"/>
</dbReference>
<evidence type="ECO:0000256" key="4">
    <source>
        <dbReference type="HAMAP-Rule" id="MF_03009"/>
    </source>
</evidence>
<feature type="region of interest" description="Disordered" evidence="5">
    <location>
        <begin position="24"/>
        <end position="102"/>
    </location>
</feature>
<dbReference type="Pfam" id="PF08597">
    <property type="entry name" value="eIF3_subunit"/>
    <property type="match status" value="1"/>
</dbReference>
<dbReference type="PANTHER" id="PTHR21681:SF0">
    <property type="entry name" value="EUKARYOTIC TRANSLATION INITIATION FACTOR 3 SUBUNIT J"/>
    <property type="match status" value="1"/>
</dbReference>
<evidence type="ECO:0000256" key="3">
    <source>
        <dbReference type="ARBA" id="ARBA00022917"/>
    </source>
</evidence>
<comment type="subcellular location">
    <subcellularLocation>
        <location evidence="4">Cytoplasm</location>
    </subcellularLocation>
</comment>
<dbReference type="PANTHER" id="PTHR21681">
    <property type="entry name" value="EUKARYOTIC TRANSLATION INITIATION FACTOR 3 SUBUNIT J"/>
    <property type="match status" value="1"/>
</dbReference>
<comment type="caution">
    <text evidence="6">The sequence shown here is derived from an EMBL/GenBank/DDBJ whole genome shotgun (WGS) entry which is preliminary data.</text>
</comment>